<comment type="caution">
    <text evidence="2">The sequence shown here is derived from an EMBL/GenBank/DDBJ whole genome shotgun (WGS) entry which is preliminary data.</text>
</comment>
<reference evidence="2 3" key="1">
    <citation type="submission" date="2018-10" db="EMBL/GenBank/DDBJ databases">
        <title>Genomic Encyclopedia of Archaeal and Bacterial Type Strains, Phase II (KMG-II): from individual species to whole genera.</title>
        <authorList>
            <person name="Goeker M."/>
        </authorList>
    </citation>
    <scope>NUCLEOTIDE SEQUENCE [LARGE SCALE GENOMIC DNA]</scope>
    <source>
        <strain evidence="2 3">DSM 14219</strain>
    </source>
</reference>
<dbReference type="OrthoDB" id="675530at2"/>
<keyword evidence="1" id="KW-0472">Membrane</keyword>
<proteinExistence type="predicted"/>
<dbReference type="Proteomes" id="UP000272428">
    <property type="component" value="Unassembled WGS sequence"/>
</dbReference>
<gene>
    <name evidence="2" type="ORF">BCF58_1012</name>
</gene>
<dbReference type="EMBL" id="RBXB01000001">
    <property type="protein sequence ID" value="RKT01787.1"/>
    <property type="molecule type" value="Genomic_DNA"/>
</dbReference>
<protein>
    <recommendedName>
        <fullName evidence="4">Nitrogen regulatory IIA protein</fullName>
    </recommendedName>
</protein>
<accession>A0A495SP23</accession>
<dbReference type="AlphaFoldDB" id="A0A495SP23"/>
<keyword evidence="1" id="KW-0812">Transmembrane</keyword>
<sequence length="81" mass="9867">MKNIRSYIDKKFGVLDRRWKSLPLRQQRKLTLYFFLSYFAITLFTLVMVWKETSKVSRKMEIEHITNPVLKRKQIETGKQD</sequence>
<feature type="transmembrane region" description="Helical" evidence="1">
    <location>
        <begin position="30"/>
        <end position="50"/>
    </location>
</feature>
<evidence type="ECO:0000313" key="3">
    <source>
        <dbReference type="Proteomes" id="UP000272428"/>
    </source>
</evidence>
<evidence type="ECO:0008006" key="4">
    <source>
        <dbReference type="Google" id="ProtNLM"/>
    </source>
</evidence>
<keyword evidence="1" id="KW-1133">Transmembrane helix</keyword>
<organism evidence="2 3">
    <name type="scientific">Chryseobacterium defluvii</name>
    <dbReference type="NCBI Taxonomy" id="160396"/>
    <lineage>
        <taxon>Bacteria</taxon>
        <taxon>Pseudomonadati</taxon>
        <taxon>Bacteroidota</taxon>
        <taxon>Flavobacteriia</taxon>
        <taxon>Flavobacteriales</taxon>
        <taxon>Weeksellaceae</taxon>
        <taxon>Chryseobacterium group</taxon>
        <taxon>Chryseobacterium</taxon>
    </lineage>
</organism>
<dbReference type="RefSeq" id="WP_147462030.1">
    <property type="nucleotide sequence ID" value="NZ_RBXB01000001.1"/>
</dbReference>
<evidence type="ECO:0000313" key="2">
    <source>
        <dbReference type="EMBL" id="RKT01787.1"/>
    </source>
</evidence>
<keyword evidence="3" id="KW-1185">Reference proteome</keyword>
<name>A0A495SP23_9FLAO</name>
<evidence type="ECO:0000256" key="1">
    <source>
        <dbReference type="SAM" id="Phobius"/>
    </source>
</evidence>